<dbReference type="PATRIC" id="fig|1125779.3.peg.1501"/>
<dbReference type="PANTHER" id="PTHR19375">
    <property type="entry name" value="HEAT SHOCK PROTEIN 70KDA"/>
    <property type="match status" value="1"/>
</dbReference>
<comment type="caution">
    <text evidence="11">The sequence shown here is derived from an EMBL/GenBank/DDBJ whole genome shotgun (WGS) entry which is preliminary data.</text>
</comment>
<feature type="region of interest" description="Disordered" evidence="10">
    <location>
        <begin position="582"/>
        <end position="616"/>
    </location>
</feature>
<evidence type="ECO:0000256" key="3">
    <source>
        <dbReference type="ARBA" id="ARBA00022741"/>
    </source>
</evidence>
<dbReference type="PROSITE" id="PS00297">
    <property type="entry name" value="HSP70_1"/>
    <property type="match status" value="1"/>
</dbReference>
<evidence type="ECO:0000256" key="7">
    <source>
        <dbReference type="HAMAP-Rule" id="MF_00332"/>
    </source>
</evidence>
<dbReference type="FunFam" id="3.90.640.10:FF:000003">
    <property type="entry name" value="Molecular chaperone DnaK"/>
    <property type="match status" value="1"/>
</dbReference>
<dbReference type="Gene3D" id="3.90.640.10">
    <property type="entry name" value="Actin, Chain A, domain 4"/>
    <property type="match status" value="1"/>
</dbReference>
<sequence length="616" mass="66239">MGRAVGIDLGTTNSVVAVLEGGDPTVIANSEGSRTTPSVVGFAKNGEVLVGQSAKNQAVTNVDRTIRSVKRHMGTDWTVSIDDKKYTPQEISARTLMKLKRDAEAYLGEDVTDAVITVPAYFEDAQRQATKEAGQIAGLNVLRIVNEPTAAALAYGLEKGDKDQTILVFDLGGGTFDVSLLEIGDGVVEVKATAGDNKLGGDDWDQRIVDWLVEKFKASHGIDLTKDKMALQRLREAAEKAKIELSASQSATINLPYITVDAEKNPLFLDETLSRSEFQNITKDLLDRTKQPFNQVVKDAGISTSDIDQVVLVGGSTRMPAVTELVTELTGGKKPNKSVNPDEVVAVGAALQAGVLRGDVKDVLLLDVTPLSLGIETKGGVMTKIIERNTTIPKRETQTFTTAEDNQPSVQIQVFQGEREIAAHNKLLGSFELGGIAPAPRGIPQIEVTFDIDANGIVHVTAKDKGTGKENTITIQDGSGLSQDEIDRMIKDAEEHAEADKKRREELEIRNQAESLVYSTRSFMDENKDKVSEDIRTKVEEAAKGVEKALEGDDIDAVKSAVEKLSTESQEMGKAIYAQEAAQGTTEAGAAGGSDDDNVVDAEVVDEDTDNKDGDK</sequence>
<comment type="induction">
    <text evidence="7">By stress conditions e.g. heat shock.</text>
</comment>
<evidence type="ECO:0000313" key="11">
    <source>
        <dbReference type="EMBL" id="EPD68361.1"/>
    </source>
</evidence>
<comment type="similarity">
    <text evidence="1 7 8">Belongs to the heat shock protein 70 family.</text>
</comment>
<dbReference type="NCBIfam" id="NF001413">
    <property type="entry name" value="PRK00290.1"/>
    <property type="match status" value="1"/>
</dbReference>
<dbReference type="PROSITE" id="PS00329">
    <property type="entry name" value="HSP70_2"/>
    <property type="match status" value="1"/>
</dbReference>
<dbReference type="EMBL" id="ATBY01000015">
    <property type="protein sequence ID" value="EPD68361.1"/>
    <property type="molecule type" value="Genomic_DNA"/>
</dbReference>
<dbReference type="SUPFAM" id="SSF53067">
    <property type="entry name" value="Actin-like ATPase domain"/>
    <property type="match status" value="2"/>
</dbReference>
<dbReference type="Proteomes" id="UP000014408">
    <property type="component" value="Unassembled WGS sequence"/>
</dbReference>
<dbReference type="InterPro" id="IPR043129">
    <property type="entry name" value="ATPase_NBD"/>
</dbReference>
<dbReference type="InterPro" id="IPR029048">
    <property type="entry name" value="HSP70_C_sf"/>
</dbReference>
<evidence type="ECO:0000256" key="6">
    <source>
        <dbReference type="ARBA" id="ARBA00023186"/>
    </source>
</evidence>
<protein>
    <recommendedName>
        <fullName evidence="7">Chaperone protein DnaK</fullName>
    </recommendedName>
    <alternativeName>
        <fullName evidence="7">HSP70</fullName>
    </alternativeName>
    <alternativeName>
        <fullName evidence="7">Heat shock 70 kDa protein</fullName>
    </alternativeName>
    <alternativeName>
        <fullName evidence="7">Heat shock protein 70</fullName>
    </alternativeName>
</protein>
<dbReference type="SUPFAM" id="SSF100934">
    <property type="entry name" value="Heat shock protein 70kD (HSP70), C-terminal subdomain"/>
    <property type="match status" value="1"/>
</dbReference>
<keyword evidence="5 7" id="KW-0346">Stress response</keyword>
<dbReference type="FunFam" id="1.20.1270.10:FF:000001">
    <property type="entry name" value="Molecular chaperone DnaK"/>
    <property type="match status" value="1"/>
</dbReference>
<keyword evidence="12" id="KW-1185">Reference proteome</keyword>
<keyword evidence="9" id="KW-0175">Coiled coil</keyword>
<reference evidence="11 12" key="1">
    <citation type="submission" date="2013-05" db="EMBL/GenBank/DDBJ databases">
        <title>The Genome Sequence of Corynebacterium pyruviciproducens 1773O (ATCC BAA-1742).</title>
        <authorList>
            <consortium name="The Broad Institute Genomics Platform"/>
            <person name="Earl A."/>
            <person name="Ward D."/>
            <person name="Feldgarden M."/>
            <person name="Gevers D."/>
            <person name="Tong J."/>
            <person name="Walker B."/>
            <person name="Young S."/>
            <person name="Zeng Q."/>
            <person name="Gargeya S."/>
            <person name="Fitzgerald M."/>
            <person name="Haas B."/>
            <person name="Abouelleil A."/>
            <person name="Allen A.W."/>
            <person name="Alvarado L."/>
            <person name="Arachchi H.M."/>
            <person name="Berlin A.M."/>
            <person name="Chapman S.B."/>
            <person name="Gainer-Dewar J."/>
            <person name="Goldberg J."/>
            <person name="Griggs A."/>
            <person name="Gujja S."/>
            <person name="Hansen M."/>
            <person name="Howarth C."/>
            <person name="Imamovic A."/>
            <person name="Ireland A."/>
            <person name="Larimer J."/>
            <person name="McCowan C."/>
            <person name="Murphy C."/>
            <person name="Pearson M."/>
            <person name="Poon T.W."/>
            <person name="Priest M."/>
            <person name="Roberts A."/>
            <person name="Saif S."/>
            <person name="Shea T."/>
            <person name="Sisk P."/>
            <person name="Sykes S."/>
            <person name="Wortman J."/>
            <person name="Nusbaum C."/>
            <person name="Birren B."/>
        </authorList>
    </citation>
    <scope>NUCLEOTIDE SEQUENCE [LARGE SCALE GENOMIC DNA]</scope>
    <source>
        <strain evidence="11 12">ATCC BAA-1742</strain>
    </source>
</reference>
<name>S2YVI2_9CORY</name>
<dbReference type="InterPro" id="IPR013126">
    <property type="entry name" value="Hsp_70_fam"/>
</dbReference>
<gene>
    <name evidence="7" type="primary">dnaK</name>
    <name evidence="11" type="ORF">HMPREF1219_01541</name>
</gene>
<dbReference type="GO" id="GO:0140662">
    <property type="term" value="F:ATP-dependent protein folding chaperone"/>
    <property type="evidence" value="ECO:0007669"/>
    <property type="project" value="InterPro"/>
</dbReference>
<dbReference type="Gene3D" id="2.60.34.10">
    <property type="entry name" value="Substrate Binding Domain Of DNAk, Chain A, domain 1"/>
    <property type="match status" value="1"/>
</dbReference>
<evidence type="ECO:0000313" key="12">
    <source>
        <dbReference type="Proteomes" id="UP000014408"/>
    </source>
</evidence>
<dbReference type="InterPro" id="IPR018181">
    <property type="entry name" value="Heat_shock_70_CS"/>
</dbReference>
<proteinExistence type="evidence at transcript level"/>
<evidence type="ECO:0000256" key="8">
    <source>
        <dbReference type="RuleBase" id="RU003322"/>
    </source>
</evidence>
<dbReference type="PROSITE" id="PS01036">
    <property type="entry name" value="HSP70_3"/>
    <property type="match status" value="1"/>
</dbReference>
<dbReference type="GO" id="GO:0051082">
    <property type="term" value="F:unfolded protein binding"/>
    <property type="evidence" value="ECO:0007669"/>
    <property type="project" value="InterPro"/>
</dbReference>
<dbReference type="RefSeq" id="WP_016458287.1">
    <property type="nucleotide sequence ID" value="NZ_KE150447.1"/>
</dbReference>
<dbReference type="InterPro" id="IPR029047">
    <property type="entry name" value="HSP70_peptide-bd_sf"/>
</dbReference>
<dbReference type="NCBIfam" id="TIGR02350">
    <property type="entry name" value="prok_dnaK"/>
    <property type="match status" value="1"/>
</dbReference>
<keyword evidence="2 7" id="KW-0597">Phosphoprotein</keyword>
<dbReference type="eggNOG" id="COG0443">
    <property type="taxonomic scope" value="Bacteria"/>
</dbReference>
<dbReference type="HOGENOM" id="CLU_005965_2_1_11"/>
<organism evidence="11 12">
    <name type="scientific">Corynebacterium pyruviciproducens ATCC BAA-1742</name>
    <dbReference type="NCBI Taxonomy" id="1125779"/>
    <lineage>
        <taxon>Bacteria</taxon>
        <taxon>Bacillati</taxon>
        <taxon>Actinomycetota</taxon>
        <taxon>Actinomycetes</taxon>
        <taxon>Mycobacteriales</taxon>
        <taxon>Corynebacteriaceae</taxon>
        <taxon>Corynebacterium</taxon>
    </lineage>
</organism>
<dbReference type="GO" id="GO:0005524">
    <property type="term" value="F:ATP binding"/>
    <property type="evidence" value="ECO:0007669"/>
    <property type="project" value="UniProtKB-UniRule"/>
</dbReference>
<dbReference type="InterPro" id="IPR012725">
    <property type="entry name" value="Chaperone_DnaK"/>
</dbReference>
<dbReference type="PRINTS" id="PR00301">
    <property type="entry name" value="HEATSHOCK70"/>
</dbReference>
<dbReference type="Pfam" id="PF00012">
    <property type="entry name" value="HSP70"/>
    <property type="match status" value="1"/>
</dbReference>
<feature type="modified residue" description="Phosphothreonine; by autocatalysis" evidence="7">
    <location>
        <position position="175"/>
    </location>
</feature>
<dbReference type="FunFam" id="3.30.420.40:FF:000071">
    <property type="entry name" value="Molecular chaperone DnaK"/>
    <property type="match status" value="1"/>
</dbReference>
<evidence type="ECO:0000256" key="9">
    <source>
        <dbReference type="SAM" id="Coils"/>
    </source>
</evidence>
<comment type="function">
    <text evidence="7">Acts as a chaperone.</text>
</comment>
<dbReference type="CDD" id="cd10234">
    <property type="entry name" value="ASKHA_NBD_HSP70_DnaK-like"/>
    <property type="match status" value="1"/>
</dbReference>
<dbReference type="SUPFAM" id="SSF100920">
    <property type="entry name" value="Heat shock protein 70kD (HSP70), peptide-binding domain"/>
    <property type="match status" value="1"/>
</dbReference>
<evidence type="ECO:0000256" key="2">
    <source>
        <dbReference type="ARBA" id="ARBA00022553"/>
    </source>
</evidence>
<keyword evidence="3 7" id="KW-0547">Nucleotide-binding</keyword>
<evidence type="ECO:0000256" key="1">
    <source>
        <dbReference type="ARBA" id="ARBA00007381"/>
    </source>
</evidence>
<feature type="coiled-coil region" evidence="9">
    <location>
        <begin position="224"/>
        <end position="251"/>
    </location>
</feature>
<dbReference type="Gene3D" id="1.20.1270.10">
    <property type="match status" value="1"/>
</dbReference>
<evidence type="ECO:0000256" key="5">
    <source>
        <dbReference type="ARBA" id="ARBA00023016"/>
    </source>
</evidence>
<accession>S2YVI2</accession>
<feature type="compositionally biased region" description="Acidic residues" evidence="10">
    <location>
        <begin position="594"/>
        <end position="610"/>
    </location>
</feature>
<keyword evidence="6 7" id="KW-0143">Chaperone</keyword>
<dbReference type="FunFam" id="2.60.34.10:FF:000014">
    <property type="entry name" value="Chaperone protein DnaK HSP70"/>
    <property type="match status" value="1"/>
</dbReference>
<keyword evidence="4 7" id="KW-0067">ATP-binding</keyword>
<dbReference type="STRING" id="1125779.HMPREF1219_01541"/>
<dbReference type="HAMAP" id="MF_00332">
    <property type="entry name" value="DnaK"/>
    <property type="match status" value="1"/>
</dbReference>
<dbReference type="Gene3D" id="3.30.420.40">
    <property type="match status" value="3"/>
</dbReference>
<evidence type="ECO:0000256" key="4">
    <source>
        <dbReference type="ARBA" id="ARBA00022840"/>
    </source>
</evidence>
<dbReference type="AlphaFoldDB" id="S2YVI2"/>
<evidence type="ECO:0000256" key="10">
    <source>
        <dbReference type="SAM" id="MobiDB-lite"/>
    </source>
</evidence>